<organism evidence="3 4">
    <name type="scientific">Candidatus Thalassarchaeum betae</name>
    <dbReference type="NCBI Taxonomy" id="2599289"/>
    <lineage>
        <taxon>Archaea</taxon>
        <taxon>Methanobacteriati</taxon>
        <taxon>Thermoplasmatota</taxon>
        <taxon>Candidatus Poseidoniia</taxon>
        <taxon>Candidatus Poseidoniales</taxon>
        <taxon>Candidatus Thalassarchaeaceae</taxon>
        <taxon>Candidatus Thalassarchaeum</taxon>
    </lineage>
</organism>
<evidence type="ECO:0000256" key="1">
    <source>
        <dbReference type="PROSITE-ProRule" id="PRU00339"/>
    </source>
</evidence>
<dbReference type="Gene3D" id="1.25.40.10">
    <property type="entry name" value="Tetratricopeptide repeat domain"/>
    <property type="match status" value="2"/>
</dbReference>
<reference evidence="3 4" key="1">
    <citation type="journal article" date="2015" name="Nat. Commun.">
        <title>Genomic and transcriptomic evidence for scavenging of diverse organic compounds by widespread deep-sea archaea.</title>
        <authorList>
            <person name="Li M."/>
            <person name="Baker B.J."/>
            <person name="Anantharaman K."/>
            <person name="Jain S."/>
            <person name="Breier J.A."/>
            <person name="Dick G.J."/>
        </authorList>
    </citation>
    <scope>NUCLEOTIDE SEQUENCE [LARGE SCALE GENOMIC DNA]</scope>
    <source>
        <strain evidence="3">Cayman_51_deep</strain>
    </source>
</reference>
<dbReference type="PROSITE" id="PS50005">
    <property type="entry name" value="TPR"/>
    <property type="match status" value="1"/>
</dbReference>
<dbReference type="InterPro" id="IPR019734">
    <property type="entry name" value="TPR_rpt"/>
</dbReference>
<evidence type="ECO:0000313" key="4">
    <source>
        <dbReference type="Proteomes" id="UP000248161"/>
    </source>
</evidence>
<dbReference type="PANTHER" id="PTHR47691">
    <property type="entry name" value="REGULATOR-RELATED"/>
    <property type="match status" value="1"/>
</dbReference>
<gene>
    <name evidence="3" type="ORF">CXX69_06090</name>
</gene>
<dbReference type="InterPro" id="IPR011990">
    <property type="entry name" value="TPR-like_helical_dom_sf"/>
</dbReference>
<protein>
    <recommendedName>
        <fullName evidence="2">Orc1-like AAA ATPase domain-containing protein</fullName>
    </recommendedName>
</protein>
<evidence type="ECO:0000259" key="2">
    <source>
        <dbReference type="Pfam" id="PF13191"/>
    </source>
</evidence>
<dbReference type="PANTHER" id="PTHR47691:SF3">
    <property type="entry name" value="HTH-TYPE TRANSCRIPTIONAL REGULATOR RV0890C-RELATED"/>
    <property type="match status" value="1"/>
</dbReference>
<dbReference type="SUPFAM" id="SSF52540">
    <property type="entry name" value="P-loop containing nucleoside triphosphate hydrolases"/>
    <property type="match status" value="1"/>
</dbReference>
<dbReference type="EMBL" id="PSPG01000013">
    <property type="protein sequence ID" value="PXF21003.1"/>
    <property type="molecule type" value="Genomic_DNA"/>
</dbReference>
<dbReference type="SMART" id="SM00028">
    <property type="entry name" value="TPR"/>
    <property type="match status" value="6"/>
</dbReference>
<feature type="domain" description="Orc1-like AAA ATPase" evidence="2">
    <location>
        <begin position="177"/>
        <end position="306"/>
    </location>
</feature>
<name>A0A2V3HPJ3_9ARCH</name>
<accession>A0A2V3HPJ3</accession>
<sequence>MSAIAVPRPGVQERILLHLRDYVDHADKVEVPFALSQMGIANAVAIARSNVPRAIAGMREQGHLIERQAHVTGVSRKRKAYFLTEDGANIADDIWSKVSTQPVRLVHPDGRSEMLELAQALEATDLPLRHVDFLRYLDETGTVDLSTLSAELIERDLSKHIEKQLVTSLNDLPKTRRFFGRANELENMVALLEDQSSSILVPGIAGIGKTALAGKLLEGFTHRRNLLYHRCQDWEGSRAFLEATSEWLSAMGYNDLSDYLAATPVPKASMAVNLILEGLQDSPSLIVIDDLHKVGDETLISALRSLTLRIPEFEDVGLVMFSRSFRMVVPESDSTGRIVTLVMPLEGLDQDSSRQILTAMPDLDMVQFLHIYTLSRGHPLVLELINRGNVGETFHATLEAFVEQEIFSRLSGSEKRLLGSIAVFREPMPLEAISGVEAETDLLDGLVEKGLARQADSENYDVHDLVREFLTRSMNESLRQELHANATVWYRSRRGSAAERIEYIHHLNESGDTDTLAEVLTAEGHNLVSAGHTELLGILRPLEREGYGPRSWCVIKELRGDILSIQGRWDEAEVEYDGAVALARRHKMSKILARLLSARADIAVKRGAMDDALELHRKALEIQIAMRDAVGAARSYNNMGYIFRRRKDDRHALEVYGNVEKLLESEDDPELCDARISLATAFLEMGELDRARDHAMVAFEETEDKGVDILHARARAVLGRYYARAKENELAMQYYSGALEILSEQADPHSAVEVQILLGQVLGDAGRGGEAAEHYLDGLALAEANDFRMLQGELLARLGEVESDRSQKMEYLQRSLSVFRELGAVDSMREVQTAVHRAVMGH</sequence>
<feature type="repeat" description="TPR" evidence="1">
    <location>
        <begin position="712"/>
        <end position="745"/>
    </location>
</feature>
<evidence type="ECO:0000313" key="3">
    <source>
        <dbReference type="EMBL" id="PXF21003.1"/>
    </source>
</evidence>
<comment type="caution">
    <text evidence="3">The sequence shown here is derived from an EMBL/GenBank/DDBJ whole genome shotgun (WGS) entry which is preliminary data.</text>
</comment>
<dbReference type="Pfam" id="PF13424">
    <property type="entry name" value="TPR_12"/>
    <property type="match status" value="1"/>
</dbReference>
<dbReference type="InterPro" id="IPR041664">
    <property type="entry name" value="AAA_16"/>
</dbReference>
<dbReference type="AlphaFoldDB" id="A0A2V3HPJ3"/>
<keyword evidence="1" id="KW-0802">TPR repeat</keyword>
<proteinExistence type="predicted"/>
<dbReference type="Pfam" id="PF13191">
    <property type="entry name" value="AAA_16"/>
    <property type="match status" value="1"/>
</dbReference>
<dbReference type="Gene3D" id="3.40.50.300">
    <property type="entry name" value="P-loop containing nucleotide triphosphate hydrolases"/>
    <property type="match status" value="1"/>
</dbReference>
<dbReference type="SUPFAM" id="SSF48452">
    <property type="entry name" value="TPR-like"/>
    <property type="match status" value="2"/>
</dbReference>
<dbReference type="InterPro" id="IPR027417">
    <property type="entry name" value="P-loop_NTPase"/>
</dbReference>
<dbReference type="Proteomes" id="UP000248161">
    <property type="component" value="Unassembled WGS sequence"/>
</dbReference>